<evidence type="ECO:0000313" key="2">
    <source>
        <dbReference type="Proteomes" id="UP000282084"/>
    </source>
</evidence>
<name>A0A495W8J0_9PSEU</name>
<protein>
    <submittedName>
        <fullName evidence="1">Uncharacterized protein</fullName>
    </submittedName>
</protein>
<organism evidence="1 2">
    <name type="scientific">Saccharothrix australiensis</name>
    <dbReference type="NCBI Taxonomy" id="2072"/>
    <lineage>
        <taxon>Bacteria</taxon>
        <taxon>Bacillati</taxon>
        <taxon>Actinomycetota</taxon>
        <taxon>Actinomycetes</taxon>
        <taxon>Pseudonocardiales</taxon>
        <taxon>Pseudonocardiaceae</taxon>
        <taxon>Saccharothrix</taxon>
    </lineage>
</organism>
<dbReference type="EMBL" id="RBXO01000001">
    <property type="protein sequence ID" value="RKT57467.1"/>
    <property type="molecule type" value="Genomic_DNA"/>
</dbReference>
<reference evidence="1 2" key="1">
    <citation type="submission" date="2018-10" db="EMBL/GenBank/DDBJ databases">
        <title>Sequencing the genomes of 1000 actinobacteria strains.</title>
        <authorList>
            <person name="Klenk H.-P."/>
        </authorList>
    </citation>
    <scope>NUCLEOTIDE SEQUENCE [LARGE SCALE GENOMIC DNA]</scope>
    <source>
        <strain evidence="1 2">DSM 43800</strain>
    </source>
</reference>
<dbReference type="AlphaFoldDB" id="A0A495W8J0"/>
<evidence type="ECO:0000313" key="1">
    <source>
        <dbReference type="EMBL" id="RKT57467.1"/>
    </source>
</evidence>
<gene>
    <name evidence="1" type="ORF">C8E97_6187</name>
</gene>
<proteinExistence type="predicted"/>
<accession>A0A495W8J0</accession>
<dbReference type="Proteomes" id="UP000282084">
    <property type="component" value="Unassembled WGS sequence"/>
</dbReference>
<keyword evidence="2" id="KW-1185">Reference proteome</keyword>
<sequence>MNPISGPCERVVAAVTADSGPVDHPVVHPPALPSALAETLRYGPFHRALHDAIAHRGLSLARLRAHLEQQGVQVGQSTLSYWQRGLRHPEVPRAIATVRALETVLRLPADSLVTLVGNRPQPRLPRPAFTELANAWVRTAPLLAEFEAVPESARANADLEVLSVHDTVLVGAQREQRSISTRLVVRALRGGPDRYLAVHQGDEGCTIDNALVRPAEGCRQGRLRRQSASRGLAFELLFDRRLAEGEEHVFGFTVVDDTGGPTPGHHRTFREPCRGYLLQLAFNRRALPARCTKQFRADARAMPVDVEELVCGLGGVASAYFTDVGPGIAGIGVEWS</sequence>
<comment type="caution">
    <text evidence="1">The sequence shown here is derived from an EMBL/GenBank/DDBJ whole genome shotgun (WGS) entry which is preliminary data.</text>
</comment>